<evidence type="ECO:0000313" key="2">
    <source>
        <dbReference type="Proteomes" id="UP000037751"/>
    </source>
</evidence>
<proteinExistence type="predicted"/>
<comment type="caution">
    <text evidence="1">The sequence shown here is derived from an EMBL/GenBank/DDBJ whole genome shotgun (WGS) entry which is preliminary data.</text>
</comment>
<dbReference type="OrthoDB" id="3346052at2759"/>
<dbReference type="RefSeq" id="XP_017991242.1">
    <property type="nucleotide sequence ID" value="XM_018136284.1"/>
</dbReference>
<keyword evidence="2" id="KW-1185">Reference proteome</keyword>
<dbReference type="GeneID" id="28728159"/>
<protein>
    <submittedName>
        <fullName evidence="1">Uncharacterized protein</fullName>
    </submittedName>
</protein>
<organism evidence="1 2">
    <name type="scientific">Malassezia pachydermatis</name>
    <dbReference type="NCBI Taxonomy" id="77020"/>
    <lineage>
        <taxon>Eukaryota</taxon>
        <taxon>Fungi</taxon>
        <taxon>Dikarya</taxon>
        <taxon>Basidiomycota</taxon>
        <taxon>Ustilaginomycotina</taxon>
        <taxon>Malasseziomycetes</taxon>
        <taxon>Malasseziales</taxon>
        <taxon>Malasseziaceae</taxon>
        <taxon>Malassezia</taxon>
    </lineage>
</organism>
<name>A0A0M8MTQ5_9BASI</name>
<sequence>MVTAPLYPITTVVPRPLLHLQRATLFRLFSAYVEAKRYVDAARLLRDPRWRPSQPKHMLHVLLRQLRARRLSALSVDPCQSTRAALRETCASFVVLQPRGGKLSAAVFVQMLQMLVQHRLYAEIRVWTHTVRPMVTDEITSDMLHRLTAIVTHMAWQQRAPYEAATMLLALPPGWRTRAMYYALLRHFSEAKVTAHDAIPTTSSTLAAQSARLWKELCVHAEGKGPTSKAYLARLYGHAKRGHAGLAWQDLRQWQQCMPLSPSDRALAQLLLLRALVQAGRLSLAWRMAHRRMAEAWKRYGTATFNTLLSGVSSPAQAHASIHTAFLLQCLYDGILRATQRSRRRRESTEFRDAVQRSPRLSHIHTTKLDLDAWQELVVRLIQLGDQYAYHPDVTTWQWLVQAATRWDLRMDSHTLWHMASLAVPSSPPVGAQDTKMRHTLYMSLAAGFQQRCDTNSARRAYALAQQSRRRVPRRTST</sequence>
<gene>
    <name evidence="1" type="ORF">Malapachy_1786</name>
</gene>
<dbReference type="VEuPathDB" id="FungiDB:Malapachy_1786"/>
<dbReference type="AlphaFoldDB" id="A0A0M8MTQ5"/>
<evidence type="ECO:0000313" key="1">
    <source>
        <dbReference type="EMBL" id="KOS13610.1"/>
    </source>
</evidence>
<accession>A0A0M8MTQ5</accession>
<dbReference type="Proteomes" id="UP000037751">
    <property type="component" value="Unassembled WGS sequence"/>
</dbReference>
<dbReference type="EMBL" id="LGAV01000005">
    <property type="protein sequence ID" value="KOS13610.1"/>
    <property type="molecule type" value="Genomic_DNA"/>
</dbReference>
<reference evidence="1 2" key="1">
    <citation type="submission" date="2015-07" db="EMBL/GenBank/DDBJ databases">
        <title>Draft Genome Sequence of Malassezia furfur CBS1878 and Malassezia pachydermatis CBS1879.</title>
        <authorList>
            <person name="Triana S."/>
            <person name="Ohm R."/>
            <person name="Gonzalez A."/>
            <person name="DeCock H."/>
            <person name="Restrepo S."/>
            <person name="Celis A."/>
        </authorList>
    </citation>
    <scope>NUCLEOTIDE SEQUENCE [LARGE SCALE GENOMIC DNA]</scope>
    <source>
        <strain evidence="1 2">CBS 1879</strain>
    </source>
</reference>